<protein>
    <recommendedName>
        <fullName evidence="1">Protein kinase domain-containing protein</fullName>
    </recommendedName>
</protein>
<name>A0AAD7X9L7_9APHY</name>
<dbReference type="PANTHER" id="PTHR44167:SF24">
    <property type="entry name" value="SERINE_THREONINE-PROTEIN KINASE CHK2"/>
    <property type="match status" value="1"/>
</dbReference>
<organism evidence="2 3">
    <name type="scientific">Trametes cubensis</name>
    <dbReference type="NCBI Taxonomy" id="1111947"/>
    <lineage>
        <taxon>Eukaryota</taxon>
        <taxon>Fungi</taxon>
        <taxon>Dikarya</taxon>
        <taxon>Basidiomycota</taxon>
        <taxon>Agaricomycotina</taxon>
        <taxon>Agaricomycetes</taxon>
        <taxon>Polyporales</taxon>
        <taxon>Polyporaceae</taxon>
        <taxon>Trametes</taxon>
    </lineage>
</organism>
<dbReference type="GO" id="GO:0004674">
    <property type="term" value="F:protein serine/threonine kinase activity"/>
    <property type="evidence" value="ECO:0007669"/>
    <property type="project" value="TreeGrafter"/>
</dbReference>
<dbReference type="SUPFAM" id="SSF56112">
    <property type="entry name" value="Protein kinase-like (PK-like)"/>
    <property type="match status" value="2"/>
</dbReference>
<dbReference type="EMBL" id="JAPEVG010000337">
    <property type="protein sequence ID" value="KAJ8468443.1"/>
    <property type="molecule type" value="Genomic_DNA"/>
</dbReference>
<dbReference type="InterPro" id="IPR011009">
    <property type="entry name" value="Kinase-like_dom_sf"/>
</dbReference>
<dbReference type="PROSITE" id="PS50011">
    <property type="entry name" value="PROTEIN_KINASE_DOM"/>
    <property type="match status" value="2"/>
</dbReference>
<evidence type="ECO:0000313" key="3">
    <source>
        <dbReference type="Proteomes" id="UP001215151"/>
    </source>
</evidence>
<dbReference type="PANTHER" id="PTHR44167">
    <property type="entry name" value="OVARIAN-SPECIFIC SERINE/THREONINE-PROTEIN KINASE LOK-RELATED"/>
    <property type="match status" value="1"/>
</dbReference>
<dbReference type="Gene3D" id="1.10.510.10">
    <property type="entry name" value="Transferase(Phosphotransferase) domain 1"/>
    <property type="match status" value="2"/>
</dbReference>
<reference evidence="2" key="1">
    <citation type="submission" date="2022-11" db="EMBL/GenBank/DDBJ databases">
        <title>Genome Sequence of Cubamyces cubensis.</title>
        <authorList>
            <person name="Buettner E."/>
        </authorList>
    </citation>
    <scope>NUCLEOTIDE SEQUENCE</scope>
    <source>
        <strain evidence="2">MPL-01</strain>
    </source>
</reference>
<accession>A0AAD7X9L7</accession>
<evidence type="ECO:0000259" key="1">
    <source>
        <dbReference type="PROSITE" id="PS50011"/>
    </source>
</evidence>
<dbReference type="GO" id="GO:0005634">
    <property type="term" value="C:nucleus"/>
    <property type="evidence" value="ECO:0007669"/>
    <property type="project" value="TreeGrafter"/>
</dbReference>
<feature type="domain" description="Protein kinase" evidence="1">
    <location>
        <begin position="297"/>
        <end position="700"/>
    </location>
</feature>
<evidence type="ECO:0000313" key="2">
    <source>
        <dbReference type="EMBL" id="KAJ8468443.1"/>
    </source>
</evidence>
<keyword evidence="3" id="KW-1185">Reference proteome</keyword>
<sequence>MAHFGCARDRLHQDNIIKLIDKGTMEEQIYQYLADCEALYDGDAFPCVLPPTAVIASPYKFTFIATPIYDIEEFSTIRGVFTFLRCTLTGLEFLHRHRIAHRDIHETNVMINWYCRDGKLDSCSQRLREHYSSSSASYALFDYDLALQLPSTASLKDCRRPALEAFLGKSEYHPRDIHQGEGHYNPFAFDVACLGNLFLYHFVEAIPTVPLLAVLFSRMTTHVIDDRFTAAEALAFFSDIEAQVPSGVLDSSITLKLDYGPLDDPDLYWLRLSPDDRIKWRSHRTPKLSWSTRVLRWLNTTRIGWKIIPFVRRSLGNTAAIAPSWNPNTGLEALFAFQGLEQPVESDRNNTVKEMRAWAVFLTFMVPFWTGYQRHFQAVGITLCPTRDSYWLLPESTTPAPSPYALRCRREGQNHPLSLYESPKFACLRDLFGQDIIIKLVDKGTMEDQIYRYLASCPALYDATTFPHAEGLSFLHDHRIAHRDIHESNIMINWYCGNGGDEDDCAERRRAHYRSPSALYALLDFDFSLQLPLKTSLRDCRRPACEAFDGKDDYHPYDVFQGERHYNPFAFDVACLGNLFLYHFAKDAIPVVPPLAVLFSKMTTHVIGDRFTATETLTFFNGIETALPSGILDSGITLKPEYGPLDDARLYWSRLPPNDQLKWQSHRPPPPPWWVRVLRRLNATRIGWTVVPFLRRSLRI</sequence>
<dbReference type="InterPro" id="IPR000719">
    <property type="entry name" value="Prot_kinase_dom"/>
</dbReference>
<dbReference type="Proteomes" id="UP001215151">
    <property type="component" value="Unassembled WGS sequence"/>
</dbReference>
<dbReference type="GO" id="GO:0005524">
    <property type="term" value="F:ATP binding"/>
    <property type="evidence" value="ECO:0007669"/>
    <property type="project" value="InterPro"/>
</dbReference>
<gene>
    <name evidence="2" type="ORF">ONZ51_g9637</name>
</gene>
<comment type="caution">
    <text evidence="2">The sequence shown here is derived from an EMBL/GenBank/DDBJ whole genome shotgun (WGS) entry which is preliminary data.</text>
</comment>
<feature type="domain" description="Protein kinase" evidence="1">
    <location>
        <begin position="1"/>
        <end position="270"/>
    </location>
</feature>
<dbReference type="GO" id="GO:0044773">
    <property type="term" value="P:mitotic DNA damage checkpoint signaling"/>
    <property type="evidence" value="ECO:0007669"/>
    <property type="project" value="TreeGrafter"/>
</dbReference>
<proteinExistence type="predicted"/>
<dbReference type="AlphaFoldDB" id="A0AAD7X9L7"/>